<protein>
    <submittedName>
        <fullName evidence="7">Cytochrome c biogenesis protein CcmG</fullName>
    </submittedName>
</protein>
<dbReference type="RefSeq" id="WP_115314861.1">
    <property type="nucleotide sequence ID" value="NZ_LWIF01000001.1"/>
</dbReference>
<dbReference type="OrthoDB" id="9799347at2"/>
<gene>
    <name evidence="7" type="primary">dsbE_2</name>
    <name evidence="7" type="ORF">NCTC12872_00296</name>
</gene>
<dbReference type="AlphaFoldDB" id="A0A379C7T1"/>
<evidence type="ECO:0000313" key="7">
    <source>
        <dbReference type="EMBL" id="SUB58334.1"/>
    </source>
</evidence>
<evidence type="ECO:0000256" key="3">
    <source>
        <dbReference type="ARBA" id="ARBA00022748"/>
    </source>
</evidence>
<dbReference type="PANTHER" id="PTHR42852:SF6">
    <property type="entry name" value="THIOL:DISULFIDE INTERCHANGE PROTEIN DSBE"/>
    <property type="match status" value="1"/>
</dbReference>
<dbReference type="GO" id="GO:0030288">
    <property type="term" value="C:outer membrane-bounded periplasmic space"/>
    <property type="evidence" value="ECO:0007669"/>
    <property type="project" value="InterPro"/>
</dbReference>
<dbReference type="PROSITE" id="PS51352">
    <property type="entry name" value="THIOREDOXIN_2"/>
    <property type="match status" value="1"/>
</dbReference>
<dbReference type="InterPro" id="IPR013766">
    <property type="entry name" value="Thioredoxin_domain"/>
</dbReference>
<proteinExistence type="inferred from homology"/>
<dbReference type="InterPro" id="IPR036249">
    <property type="entry name" value="Thioredoxin-like_sf"/>
</dbReference>
<keyword evidence="8" id="KW-1185">Reference proteome</keyword>
<evidence type="ECO:0000256" key="1">
    <source>
        <dbReference type="ARBA" id="ARBA00004383"/>
    </source>
</evidence>
<dbReference type="InterPro" id="IPR050553">
    <property type="entry name" value="Thioredoxin_ResA/DsbE_sf"/>
</dbReference>
<dbReference type="GO" id="GO:0017004">
    <property type="term" value="P:cytochrome complex assembly"/>
    <property type="evidence" value="ECO:0007669"/>
    <property type="project" value="UniProtKB-KW"/>
</dbReference>
<reference evidence="7 8" key="1">
    <citation type="submission" date="2018-06" db="EMBL/GenBank/DDBJ databases">
        <authorList>
            <consortium name="Pathogen Informatics"/>
            <person name="Doyle S."/>
        </authorList>
    </citation>
    <scope>NUCLEOTIDE SEQUENCE [LARGE SCALE GENOMIC DNA]</scope>
    <source>
        <strain evidence="7 8">NCTC12872</strain>
    </source>
</reference>
<evidence type="ECO:0000256" key="2">
    <source>
        <dbReference type="ARBA" id="ARBA00007758"/>
    </source>
</evidence>
<organism evidence="7 8">
    <name type="scientific">Phocoenobacter uteri</name>
    <dbReference type="NCBI Taxonomy" id="146806"/>
    <lineage>
        <taxon>Bacteria</taxon>
        <taxon>Pseudomonadati</taxon>
        <taxon>Pseudomonadota</taxon>
        <taxon>Gammaproteobacteria</taxon>
        <taxon>Pasteurellales</taxon>
        <taxon>Pasteurellaceae</taxon>
        <taxon>Phocoenobacter</taxon>
    </lineage>
</organism>
<dbReference type="EMBL" id="UGTA01000001">
    <property type="protein sequence ID" value="SUB58334.1"/>
    <property type="molecule type" value="Genomic_DNA"/>
</dbReference>
<dbReference type="InterPro" id="IPR004799">
    <property type="entry name" value="Periplasmic_diS_OxRdtase_DsbE"/>
</dbReference>
<evidence type="ECO:0000256" key="4">
    <source>
        <dbReference type="ARBA" id="ARBA00023157"/>
    </source>
</evidence>
<feature type="domain" description="Thioredoxin" evidence="6">
    <location>
        <begin position="31"/>
        <end position="172"/>
    </location>
</feature>
<dbReference type="GO" id="GO:0015036">
    <property type="term" value="F:disulfide oxidoreductase activity"/>
    <property type="evidence" value="ECO:0007669"/>
    <property type="project" value="InterPro"/>
</dbReference>
<dbReference type="InterPro" id="IPR013740">
    <property type="entry name" value="Redoxin"/>
</dbReference>
<comment type="subcellular location">
    <subcellularLocation>
        <location evidence="1">Cell inner membrane</location>
        <topology evidence="1">Single-pass membrane protein</topology>
        <orientation evidence="1">Periplasmic side</orientation>
    </subcellularLocation>
</comment>
<evidence type="ECO:0000259" key="6">
    <source>
        <dbReference type="PROSITE" id="PS51352"/>
    </source>
</evidence>
<dbReference type="GO" id="GO:0005886">
    <property type="term" value="C:plasma membrane"/>
    <property type="evidence" value="ECO:0007669"/>
    <property type="project" value="UniProtKB-SubCell"/>
</dbReference>
<keyword evidence="4" id="KW-1015">Disulfide bond</keyword>
<dbReference type="Proteomes" id="UP000255417">
    <property type="component" value="Unassembled WGS sequence"/>
</dbReference>
<accession>A0A379C7T1</accession>
<sequence length="174" mass="19947">MKRALIFLPLLLLVLFIGVLLSAINNNKNPATINQPLPQFNQVALMDESKQFGNQDMPTTFYLINVWASWCNYCKQELPTLKKIAQTGVPIVGLNYRDNREQAVRILQKFANPFIFNLYDKDGTFANKLGVNATPQTYLIDNKGIIKLRYSGELTMDVWQQDFLPLIKQHKANQ</sequence>
<evidence type="ECO:0000313" key="8">
    <source>
        <dbReference type="Proteomes" id="UP000255417"/>
    </source>
</evidence>
<comment type="similarity">
    <text evidence="2">Belongs to the thioredoxin family. DsbE subfamily.</text>
</comment>
<dbReference type="SUPFAM" id="SSF52833">
    <property type="entry name" value="Thioredoxin-like"/>
    <property type="match status" value="1"/>
</dbReference>
<evidence type="ECO:0000256" key="5">
    <source>
        <dbReference type="ARBA" id="ARBA00023284"/>
    </source>
</evidence>
<name>A0A379C7T1_9PAST</name>
<dbReference type="NCBIfam" id="TIGR00385">
    <property type="entry name" value="dsbE"/>
    <property type="match status" value="1"/>
</dbReference>
<keyword evidence="3" id="KW-0201">Cytochrome c-type biogenesis</keyword>
<dbReference type="Gene3D" id="3.40.30.10">
    <property type="entry name" value="Glutaredoxin"/>
    <property type="match status" value="1"/>
</dbReference>
<keyword evidence="5" id="KW-0676">Redox-active center</keyword>
<dbReference type="Pfam" id="PF08534">
    <property type="entry name" value="Redoxin"/>
    <property type="match status" value="1"/>
</dbReference>
<dbReference type="PANTHER" id="PTHR42852">
    <property type="entry name" value="THIOL:DISULFIDE INTERCHANGE PROTEIN DSBE"/>
    <property type="match status" value="1"/>
</dbReference>